<keyword evidence="4" id="KW-1185">Reference proteome</keyword>
<feature type="signal peptide" evidence="2">
    <location>
        <begin position="1"/>
        <end position="32"/>
    </location>
</feature>
<evidence type="ECO:0000313" key="3">
    <source>
        <dbReference type="EMBL" id="AFV00956.1"/>
    </source>
</evidence>
<reference evidence="3 4" key="1">
    <citation type="journal article" date="2013" name="Genome Announc.">
        <title>Complete genome sequence of Simiduia agarivorans SA1(T), a marine bacterium able to degrade a variety of polysaccharides.</title>
        <authorList>
            <person name="Lin S.Y."/>
            <person name="Shieh W.Y."/>
            <person name="Chen J.S."/>
            <person name="Tang S.L."/>
        </authorList>
    </citation>
    <scope>NUCLEOTIDE SEQUENCE [LARGE SCALE GENOMIC DNA]</scope>
    <source>
        <strain evidence="4">DSM 21679 / JCM 13881 / BCRC 17597 / SA1</strain>
    </source>
</reference>
<dbReference type="HOGENOM" id="CLU_972854_0_0_6"/>
<dbReference type="STRING" id="1117647.M5M_19145"/>
<name>K4KRN7_SIMAS</name>
<comment type="similarity">
    <text evidence="1">Belongs to the bacterial solute-binding protein 3 family.</text>
</comment>
<protein>
    <submittedName>
        <fullName evidence="3">Uncharacterized protein</fullName>
    </submittedName>
</protein>
<dbReference type="PANTHER" id="PTHR35936:SF25">
    <property type="entry name" value="ABC TRANSPORTER SUBSTRATE-BINDING PROTEIN"/>
    <property type="match status" value="1"/>
</dbReference>
<dbReference type="AlphaFoldDB" id="K4KRN7"/>
<dbReference type="Gene3D" id="3.40.190.10">
    <property type="entry name" value="Periplasmic binding protein-like II"/>
    <property type="match status" value="2"/>
</dbReference>
<feature type="chain" id="PRO_5003880098" evidence="2">
    <location>
        <begin position="33"/>
        <end position="286"/>
    </location>
</feature>
<dbReference type="PANTHER" id="PTHR35936">
    <property type="entry name" value="MEMBRANE-BOUND LYTIC MUREIN TRANSGLYCOSYLASE F"/>
    <property type="match status" value="1"/>
</dbReference>
<organism evidence="3 4">
    <name type="scientific">Simiduia agarivorans (strain DSM 21679 / JCM 13881 / BCRC 17597 / SA1)</name>
    <dbReference type="NCBI Taxonomy" id="1117647"/>
    <lineage>
        <taxon>Bacteria</taxon>
        <taxon>Pseudomonadati</taxon>
        <taxon>Pseudomonadota</taxon>
        <taxon>Gammaproteobacteria</taxon>
        <taxon>Cellvibrionales</taxon>
        <taxon>Cellvibrionaceae</taxon>
        <taxon>Simiduia</taxon>
    </lineage>
</organism>
<accession>K4KRN7</accession>
<dbReference type="KEGG" id="saga:M5M_19145"/>
<dbReference type="SUPFAM" id="SSF53850">
    <property type="entry name" value="Periplasmic binding protein-like II"/>
    <property type="match status" value="1"/>
</dbReference>
<dbReference type="OrthoDB" id="6117621at2"/>
<proteinExistence type="inferred from homology"/>
<evidence type="ECO:0000256" key="2">
    <source>
        <dbReference type="SAM" id="SignalP"/>
    </source>
</evidence>
<sequence>MSLAVKRNAVFCPLSVAGLLLCLCFLCAPVSADQPAPHLPLVVTPLVEPWGFIDAAGAPQGLLVRFQRELFQRAGLRYEQRMRPYPRVIHDLSIGRGDFGVMFSSPQADAVGRSLGAVVTMRVLLVSRVQPETIQGLNDLAGLRVGYVRGSKYGPLFDNNPTFERIPVNSAEQGLRMLMTHRLDAMASTEQALIYASVITGIPTGHLQVAFELGKARADFYVSHSNTQVQWHQSLQQTLAAMAQDGSLRRLFYQHDLWPQAQYCFAGGRCLRADDPVAVQKEPDDD</sequence>
<evidence type="ECO:0000256" key="1">
    <source>
        <dbReference type="ARBA" id="ARBA00010333"/>
    </source>
</evidence>
<dbReference type="EMBL" id="CP003746">
    <property type="protein sequence ID" value="AFV00956.1"/>
    <property type="molecule type" value="Genomic_DNA"/>
</dbReference>
<dbReference type="Proteomes" id="UP000000466">
    <property type="component" value="Chromosome"/>
</dbReference>
<dbReference type="eggNOG" id="COG0834">
    <property type="taxonomic scope" value="Bacteria"/>
</dbReference>
<evidence type="ECO:0000313" key="4">
    <source>
        <dbReference type="Proteomes" id="UP000000466"/>
    </source>
</evidence>
<gene>
    <name evidence="3" type="ordered locus">M5M_19145</name>
</gene>
<keyword evidence="2" id="KW-0732">Signal</keyword>
<dbReference type="RefSeq" id="WP_015049106.1">
    <property type="nucleotide sequence ID" value="NC_018868.3"/>
</dbReference>